<feature type="signal peptide" evidence="2">
    <location>
        <begin position="1"/>
        <end position="18"/>
    </location>
</feature>
<feature type="transmembrane region" description="Helical" evidence="1">
    <location>
        <begin position="2570"/>
        <end position="2596"/>
    </location>
</feature>
<dbReference type="CDD" id="cd00064">
    <property type="entry name" value="FU"/>
    <property type="match status" value="1"/>
</dbReference>
<dbReference type="PANTHER" id="PTHR11319:SF35">
    <property type="entry name" value="OUTER MEMBRANE PROTEIN PMPC-RELATED"/>
    <property type="match status" value="1"/>
</dbReference>
<feature type="transmembrane region" description="Helical" evidence="1">
    <location>
        <begin position="2418"/>
        <end position="2439"/>
    </location>
</feature>
<keyword evidence="1" id="KW-0812">Transmembrane</keyword>
<keyword evidence="1" id="KW-0472">Membrane</keyword>
<evidence type="ECO:0000313" key="4">
    <source>
        <dbReference type="Proteomes" id="UP000692954"/>
    </source>
</evidence>
<comment type="caution">
    <text evidence="3">The sequence shown here is derived from an EMBL/GenBank/DDBJ whole genome shotgun (WGS) entry which is preliminary data.</text>
</comment>
<gene>
    <name evidence="3" type="ORF">PSON_ATCC_30995.1.T0210279</name>
</gene>
<dbReference type="Proteomes" id="UP000692954">
    <property type="component" value="Unassembled WGS sequence"/>
</dbReference>
<feature type="chain" id="PRO_5035941067" description="Transmembrane protein" evidence="2">
    <location>
        <begin position="19"/>
        <end position="2759"/>
    </location>
</feature>
<evidence type="ECO:0000256" key="2">
    <source>
        <dbReference type="SAM" id="SignalP"/>
    </source>
</evidence>
<organism evidence="3 4">
    <name type="scientific">Paramecium sonneborni</name>
    <dbReference type="NCBI Taxonomy" id="65129"/>
    <lineage>
        <taxon>Eukaryota</taxon>
        <taxon>Sar</taxon>
        <taxon>Alveolata</taxon>
        <taxon>Ciliophora</taxon>
        <taxon>Intramacronucleata</taxon>
        <taxon>Oligohymenophorea</taxon>
        <taxon>Peniculida</taxon>
        <taxon>Parameciidae</taxon>
        <taxon>Paramecium</taxon>
    </lineage>
</organism>
<feature type="transmembrane region" description="Helical" evidence="1">
    <location>
        <begin position="2616"/>
        <end position="2635"/>
    </location>
</feature>
<proteinExistence type="predicted"/>
<dbReference type="OrthoDB" id="300606at2759"/>
<keyword evidence="1" id="KW-1133">Transmembrane helix</keyword>
<accession>A0A8S1LHH1</accession>
<protein>
    <recommendedName>
        <fullName evidence="5">Transmembrane protein</fullName>
    </recommendedName>
</protein>
<dbReference type="PANTHER" id="PTHR11319">
    <property type="entry name" value="G PROTEIN-COUPLED RECEPTOR-RELATED"/>
    <property type="match status" value="1"/>
</dbReference>
<dbReference type="InterPro" id="IPR006212">
    <property type="entry name" value="Furin_repeat"/>
</dbReference>
<name>A0A8S1LHH1_9CILI</name>
<dbReference type="EMBL" id="CAJJDN010000021">
    <property type="protein sequence ID" value="CAD8066329.1"/>
    <property type="molecule type" value="Genomic_DNA"/>
</dbReference>
<evidence type="ECO:0000256" key="1">
    <source>
        <dbReference type="SAM" id="Phobius"/>
    </source>
</evidence>
<keyword evidence="2" id="KW-0732">Signal</keyword>
<feature type="transmembrane region" description="Helical" evidence="1">
    <location>
        <begin position="2460"/>
        <end position="2479"/>
    </location>
</feature>
<reference evidence="3" key="1">
    <citation type="submission" date="2021-01" db="EMBL/GenBank/DDBJ databases">
        <authorList>
            <consortium name="Genoscope - CEA"/>
            <person name="William W."/>
        </authorList>
    </citation>
    <scope>NUCLEOTIDE SEQUENCE</scope>
</reference>
<keyword evidence="4" id="KW-1185">Reference proteome</keyword>
<feature type="transmembrane region" description="Helical" evidence="1">
    <location>
        <begin position="2642"/>
        <end position="2663"/>
    </location>
</feature>
<feature type="transmembrane region" description="Helical" evidence="1">
    <location>
        <begin position="2506"/>
        <end position="2528"/>
    </location>
</feature>
<sequence>MKISRLILLLKLIQLCYCSIEQMTQQNPTTKKQINLLSNKFYGMMSYYSPMSLQTIFIEHFVELVDQQFLFSANFDMEISIIATCKLNLQKKEITHTLILVQQQTIQTQSFVVSFDPLFYEGQLICTAFSYDANQQQLLFIIQTKNDNQDKIFKQIQLEPKNVQFVFGGVKQNLKLNSFQGQLFPIFDETQINIFFYLNNLITVGVCSNYQDTYIFNSKEYGQENNWQITMPSLVVKDYSIYFWHKFTTLIQFINKIYLIHIDTQNEYNPQYSLGTNTLMITYEFQENNKIMVAIKYYSYEFPYIFYNKEYIQSQIREYKIQEIDLDLIYQWHYVIIQYQQNILYIKIYYPDQQKYVEFKDEIVRQFSYSQFLLTFGESLNLNQNEGIVNQFKFKFCHEDFLDNYQCHFSCATCNGPLQNNCLSCPLNSYRIYDFENHTCICELWTIEQNEQKCFSIQDVSQMTVEYIENIGNQILSNFDQIEPTIICAFGYFLFEDDCYQCPSSSKYVDLICLECLDDWQNWIQNSICQNYVQIKVYLDYEKFQGKYFIEYTSIPSLYLFVDHELKLCNNCLEFCLHSSISDYCNLIKDQHLGKDTYVECSFGYDSKTQTCLNVIYDSNNRKCSGYTCNKQCNCCSVENYCIQCINENDLLLLNNKDCLQCNIKNCKFCFQYFKQSDGIVTSTLFYQNYQSIILDEDYLIGCALCEDNYYYNFVLNICEFKKLQISESCNNYFIDQFNQPICLTTKTQNFNEGIEISDCSQLLKSCQKCVKSLFNKMFCTQCFYGYFQNSNGYCEPCDKEFKECKIQYLNQYDIIIYKLQPFLLAISYGQLIFYPSTNLFNNLIGICQQNNEWNNNCFERQNIPYCKKYYNRVCIECISNPTQVITLYKGQCYLCSYQCKICLPSLQNPSQIKCFGTDFQTNYIDQLSNRVKIKRQNHVKYSSELTVNELIWKDQYSEIFNQQIFQRINFINLLNGQFEYYFYKRQTQNITESYEKQIIQSITVYQDNNQLSNFNSLTFIDYQIINLNNITIQIYDLNKDNIIQADSQYGVHIQINNLLVRQKLYLNLQKYIFLFHNITSLSINNLTLINIHLQNFHLFKFSIFNQTTRIKIHLQNIRLLDCQLINSSIFSLNQLEGIFDQNTINFEQIVFQNCNFFNSFFILFSENQQCYYLQSLYIDGLSIQESDFNSSQLLSNYSATQTTLSLIIFNTSQLINSNFFVADLQFKIQNASIINTIIKNSLIIYFKYQILLNYQKEFFIINGLFLSFLTTDSSFISLSSNLISLVNIQNVEIRNLKSFKEKTKNQVNLFMIQADFLIIKNYFSYDFNSNLIQINILNTNMIELTNFLVQGEKINHRINHEIEFSICPLEQQFLNVYNFTKITIQDFKISNLTICNNNFIKIADIQNLAILNIEHLILKDILLLQLQGTSQTSIISISITKQSQIYFNSFIIHDLYGNNYEKLRKTFEQLTIISVYGPQSSIKISNSYLKSNILTNSTNALIYLELYSILIQNFTNIESNYFTNSIYNYLKEEYVGISIQAIQQLFPIKSEGSVFNIHSQKLELFNIVTNNSVALQGGFCKIEFILDSELYVQNANILNSKSLQDQESKGGSFYVDAKDTNLIIKFINLTVSNSYSLYDGGFLFLIPSDSSNKLILENVKAKGVFSIFRGFISADFSFQTNQNLVILNNIDIQLEYDQIEDMTKNYNDLKDNQLDYVKIKNGYFYFNYCQMQLSNINIQFEIVTQPIFYFTNMQNLNLMNFYLEVGEQTSNTIIEFESIKNSQNKSLILQSFQAKQVQVVIPVIFYLKQCTTIYLYELIYLKSSSIKQIAIKTNNCLLNQLSRVYQNVESIIQFKFLEHFKNFRLSNCLILNFQKNQFQIALIDIYYQTKVKSKIEFLYILNNKCTFSTCLQIRSHYQQQTQDVILKQIYMLYNNNSSYGQLNLKNISYLIKQSYFINNMATKTAGAIYLQNSPLKIKKSYFINNTAPNFGAIYCSNIKNKDREDLISSSIFLNNLAVQDINSFGIEFYSISLMKPAEEYQIISNYQKALKFKNQLNPELYVLYIPSGQVIKNYQIFDMNTLRYSNQELSLKFKLLNYFKENQIIDNYQIKCNVTSNLIDKDLNILQENISKFNAEFNIEDSELNLENQIFILNPYSDNFLEIQIQCDNIENNQVYEFLAKSFKCQMGEFFYENQCIKCNASRGYYSVNPLNGECIKANPDFIKNHTENLLNLNEGFWRLDILTQIGEYCSNNPSNCLGGWGTGDVTCINGHLGALCEACDIYNIRGEGKYSKSRNYKCSICKDYGFLIVEFLFAFIWAFLQIVLAVKSTQLQNQKFLLSKSQTKFYDILVRLSQDQSSSVIKLISNYFQIIMIIYTFKVQFISNLDSLFQFVGNSTYSTTYNFDCYISQIQQLDIIYLNLIFILQVQFLQYVLYLLLSFFIKLSRPRFFSLETIYSSFFYLYLSGQINLIYLLAQLITPKTFSDVQWISANLSYRYWTENHQKILYALILPLLIVFGILIPLFLFLKLYSNKFNLSNYKIKQKYGYLFNEYSKTHFYWESIKLMYRQLLILIIVLLQDYIVIKGTMLIGLLYAYQIIFAFSKPYNVGKLNKFELSSIQICMLSFLLCILQYQIQEFSESLNIICQILILMTLIILVTKSLFKFIQVCSSKYESIIDYIKNGIVKCLHLQKLQDSKFFELSSKRKARVLQHFKIIKQNVLRRSISNPNIQQTQHIEIILCSSISSPSQKQITPGRRFV</sequence>
<evidence type="ECO:0008006" key="5">
    <source>
        <dbReference type="Google" id="ProtNLM"/>
    </source>
</evidence>
<evidence type="ECO:0000313" key="3">
    <source>
        <dbReference type="EMBL" id="CAD8066329.1"/>
    </source>
</evidence>
<feature type="transmembrane region" description="Helical" evidence="1">
    <location>
        <begin position="2306"/>
        <end position="2328"/>
    </location>
</feature>